<feature type="domain" description="Helix-turn-helix type 11" evidence="1">
    <location>
        <begin position="19"/>
        <end position="53"/>
    </location>
</feature>
<dbReference type="Proteomes" id="UP000192277">
    <property type="component" value="Unassembled WGS sequence"/>
</dbReference>
<accession>A0ABX3NRB1</accession>
<sequence length="92" mass="10843">MQRDIIDRLSRLDHLIRIKGTGTPAQLAERLNLSERSIYDYISFMKGLGCPIKFDSYRESYFYEEDGFFVIAFFSKSKLKPLFENYSRGLND</sequence>
<protein>
    <recommendedName>
        <fullName evidence="1">Helix-turn-helix type 11 domain-containing protein</fullName>
    </recommendedName>
</protein>
<dbReference type="InterPro" id="IPR013196">
    <property type="entry name" value="HTH_11"/>
</dbReference>
<dbReference type="InterPro" id="IPR036390">
    <property type="entry name" value="WH_DNA-bd_sf"/>
</dbReference>
<dbReference type="EMBL" id="LWBO01000034">
    <property type="protein sequence ID" value="OQP43946.1"/>
    <property type="molecule type" value="Genomic_DNA"/>
</dbReference>
<evidence type="ECO:0000259" key="1">
    <source>
        <dbReference type="Pfam" id="PF08279"/>
    </source>
</evidence>
<proteinExistence type="predicted"/>
<gene>
    <name evidence="2" type="ORF">A4D02_10750</name>
</gene>
<comment type="caution">
    <text evidence="2">The sequence shown here is derived from an EMBL/GenBank/DDBJ whole genome shotgun (WGS) entry which is preliminary data.</text>
</comment>
<reference evidence="2 3" key="1">
    <citation type="submission" date="2016-04" db="EMBL/GenBank/DDBJ databases">
        <authorList>
            <person name="Chen L."/>
            <person name="Zhuang W."/>
            <person name="Wang G."/>
        </authorList>
    </citation>
    <scope>NUCLEOTIDE SEQUENCE [LARGE SCALE GENOMIC DNA]</scope>
    <source>
        <strain evidence="3">GR20</strain>
    </source>
</reference>
<dbReference type="SUPFAM" id="SSF46785">
    <property type="entry name" value="Winged helix' DNA-binding domain"/>
    <property type="match status" value="1"/>
</dbReference>
<evidence type="ECO:0000313" key="3">
    <source>
        <dbReference type="Proteomes" id="UP000192277"/>
    </source>
</evidence>
<dbReference type="Pfam" id="PF08279">
    <property type="entry name" value="HTH_11"/>
    <property type="match status" value="1"/>
</dbReference>
<evidence type="ECO:0000313" key="2">
    <source>
        <dbReference type="EMBL" id="OQP43946.1"/>
    </source>
</evidence>
<dbReference type="RefSeq" id="WP_014218943.1">
    <property type="nucleotide sequence ID" value="NZ_LWBO01000034.1"/>
</dbReference>
<keyword evidence="3" id="KW-1185">Reference proteome</keyword>
<name>A0ABX3NRB1_9BACT</name>
<organism evidence="2 3">
    <name type="scientific">Niastella koreensis</name>
    <dbReference type="NCBI Taxonomy" id="354356"/>
    <lineage>
        <taxon>Bacteria</taxon>
        <taxon>Pseudomonadati</taxon>
        <taxon>Bacteroidota</taxon>
        <taxon>Chitinophagia</taxon>
        <taxon>Chitinophagales</taxon>
        <taxon>Chitinophagaceae</taxon>
        <taxon>Niastella</taxon>
    </lineage>
</organism>